<organism evidence="2 3">
    <name type="scientific">Gordonia phage Ronaldo</name>
    <dbReference type="NCBI Taxonomy" id="2250397"/>
    <lineage>
        <taxon>Viruses</taxon>
        <taxon>Duplodnaviria</taxon>
        <taxon>Heunggongvirae</taxon>
        <taxon>Uroviricota</taxon>
        <taxon>Caudoviricetes</taxon>
        <taxon>Ronaldovirus</taxon>
        <taxon>Ronaldovirus ronaldo</taxon>
    </lineage>
</organism>
<protein>
    <submittedName>
        <fullName evidence="2">Uncharacterized protein</fullName>
    </submittedName>
</protein>
<dbReference type="Proteomes" id="UP000258385">
    <property type="component" value="Segment"/>
</dbReference>
<dbReference type="RefSeq" id="YP_009807843.1">
    <property type="nucleotide sequence ID" value="NC_048028.1"/>
</dbReference>
<keyword evidence="1" id="KW-0472">Membrane</keyword>
<evidence type="ECO:0000256" key="1">
    <source>
        <dbReference type="SAM" id="Phobius"/>
    </source>
</evidence>
<feature type="transmembrane region" description="Helical" evidence="1">
    <location>
        <begin position="81"/>
        <end position="105"/>
    </location>
</feature>
<reference evidence="2 3" key="1">
    <citation type="submission" date="2018-06" db="EMBL/GenBank/DDBJ databases">
        <authorList>
            <person name="DeCurzio J.M."/>
            <person name="Delesalle V.A."/>
            <person name="Garlena R.A."/>
            <person name="Russell D.A."/>
            <person name="Pope W.H."/>
            <person name="Jacobs-Sera D."/>
            <person name="Hatfull G.F."/>
        </authorList>
    </citation>
    <scope>NUCLEOTIDE SEQUENCE [LARGE SCALE GENOMIC DNA]</scope>
</reference>
<feature type="transmembrane region" description="Helical" evidence="1">
    <location>
        <begin position="55"/>
        <end position="75"/>
    </location>
</feature>
<name>A0A346FD90_9CAUD</name>
<evidence type="ECO:0000313" key="3">
    <source>
        <dbReference type="Proteomes" id="UP000258385"/>
    </source>
</evidence>
<dbReference type="GeneID" id="54998725"/>
<gene>
    <name evidence="2" type="primary">149</name>
    <name evidence="2" type="ORF">SEA_RONALDO_149</name>
</gene>
<keyword evidence="3" id="KW-1185">Reference proteome</keyword>
<evidence type="ECO:0000313" key="2">
    <source>
        <dbReference type="EMBL" id="AXN53704.1"/>
    </source>
</evidence>
<proteinExistence type="predicted"/>
<dbReference type="KEGG" id="vg:54998725"/>
<accession>A0A346FD90</accession>
<sequence>MNVYSHLFFCICAGRNSVSSRLDNHCLLFRTRIVSVLVLQRYSYSYSIVYRSGYLISYSPSSPVPIISMFLYHVHVLSHCLVYAIVYYPIPMLVCTLSMGVNLVVRAHIRVWSLEALRY</sequence>
<dbReference type="EMBL" id="MH479925">
    <property type="protein sequence ID" value="AXN53704.1"/>
    <property type="molecule type" value="Genomic_DNA"/>
</dbReference>
<keyword evidence="1" id="KW-0812">Transmembrane</keyword>
<keyword evidence="1" id="KW-1133">Transmembrane helix</keyword>